<name>A0A2K1IB96_PHYPA</name>
<evidence type="ECO:0000313" key="4">
    <source>
        <dbReference type="Proteomes" id="UP000006727"/>
    </source>
</evidence>
<sequence length="45" mass="4744">MYSSIATAIAIACSSTLPCARKRQVQGQAHGATPLHHPQNRWGGA</sequence>
<keyword evidence="4" id="KW-1185">Reference proteome</keyword>
<evidence type="ECO:0000313" key="3">
    <source>
        <dbReference type="EnsemblPlants" id="Pp3c26_510V3.1"/>
    </source>
</evidence>
<proteinExistence type="predicted"/>
<gene>
    <name evidence="2" type="ORF">PHYPA_030042</name>
</gene>
<dbReference type="AlphaFoldDB" id="A0A2K1IB96"/>
<evidence type="ECO:0000256" key="1">
    <source>
        <dbReference type="SAM" id="MobiDB-lite"/>
    </source>
</evidence>
<dbReference type="PaxDb" id="3218-PP1S149_55V6.1"/>
<evidence type="ECO:0000313" key="2">
    <source>
        <dbReference type="EMBL" id="PNR26562.1"/>
    </source>
</evidence>
<accession>A0A2K1IB96</accession>
<reference evidence="2 4" key="1">
    <citation type="journal article" date="2008" name="Science">
        <title>The Physcomitrella genome reveals evolutionary insights into the conquest of land by plants.</title>
        <authorList>
            <person name="Rensing S."/>
            <person name="Lang D."/>
            <person name="Zimmer A."/>
            <person name="Terry A."/>
            <person name="Salamov A."/>
            <person name="Shapiro H."/>
            <person name="Nishiyama T."/>
            <person name="Perroud P.-F."/>
            <person name="Lindquist E."/>
            <person name="Kamisugi Y."/>
            <person name="Tanahashi T."/>
            <person name="Sakakibara K."/>
            <person name="Fujita T."/>
            <person name="Oishi K."/>
            <person name="Shin-I T."/>
            <person name="Kuroki Y."/>
            <person name="Toyoda A."/>
            <person name="Suzuki Y."/>
            <person name="Hashimoto A."/>
            <person name="Yamaguchi K."/>
            <person name="Sugano A."/>
            <person name="Kohara Y."/>
            <person name="Fujiyama A."/>
            <person name="Anterola A."/>
            <person name="Aoki S."/>
            <person name="Ashton N."/>
            <person name="Barbazuk W.B."/>
            <person name="Barker E."/>
            <person name="Bennetzen J."/>
            <person name="Bezanilla M."/>
            <person name="Blankenship R."/>
            <person name="Cho S.H."/>
            <person name="Dutcher S."/>
            <person name="Estelle M."/>
            <person name="Fawcett J.A."/>
            <person name="Gundlach H."/>
            <person name="Hanada K."/>
            <person name="Heyl A."/>
            <person name="Hicks K.A."/>
            <person name="Hugh J."/>
            <person name="Lohr M."/>
            <person name="Mayer K."/>
            <person name="Melkozernov A."/>
            <person name="Murata T."/>
            <person name="Nelson D."/>
            <person name="Pils B."/>
            <person name="Prigge M."/>
            <person name="Reiss B."/>
            <person name="Renner T."/>
            <person name="Rombauts S."/>
            <person name="Rushton P."/>
            <person name="Sanderfoot A."/>
            <person name="Schween G."/>
            <person name="Shiu S.-H."/>
            <person name="Stueber K."/>
            <person name="Theodoulou F.L."/>
            <person name="Tu H."/>
            <person name="Van de Peer Y."/>
            <person name="Verrier P.J."/>
            <person name="Waters E."/>
            <person name="Wood A."/>
            <person name="Yang L."/>
            <person name="Cove D."/>
            <person name="Cuming A."/>
            <person name="Hasebe M."/>
            <person name="Lucas S."/>
            <person name="Mishler D.B."/>
            <person name="Reski R."/>
            <person name="Grigoriev I."/>
            <person name="Quatrano R.S."/>
            <person name="Boore J.L."/>
        </authorList>
    </citation>
    <scope>NUCLEOTIDE SEQUENCE [LARGE SCALE GENOMIC DNA]</scope>
    <source>
        <strain evidence="3 4">cv. Gransden 2004</strain>
    </source>
</reference>
<feature type="region of interest" description="Disordered" evidence="1">
    <location>
        <begin position="25"/>
        <end position="45"/>
    </location>
</feature>
<dbReference type="EMBL" id="ABEU02000026">
    <property type="protein sequence ID" value="PNR26562.1"/>
    <property type="molecule type" value="Genomic_DNA"/>
</dbReference>
<reference evidence="2 4" key="2">
    <citation type="journal article" date="2018" name="Plant J.">
        <title>The Physcomitrella patens chromosome-scale assembly reveals moss genome structure and evolution.</title>
        <authorList>
            <person name="Lang D."/>
            <person name="Ullrich K.K."/>
            <person name="Murat F."/>
            <person name="Fuchs J."/>
            <person name="Jenkins J."/>
            <person name="Haas F.B."/>
            <person name="Piednoel M."/>
            <person name="Gundlach H."/>
            <person name="Van Bel M."/>
            <person name="Meyberg R."/>
            <person name="Vives C."/>
            <person name="Morata J."/>
            <person name="Symeonidi A."/>
            <person name="Hiss M."/>
            <person name="Muchero W."/>
            <person name="Kamisugi Y."/>
            <person name="Saleh O."/>
            <person name="Blanc G."/>
            <person name="Decker E.L."/>
            <person name="van Gessel N."/>
            <person name="Grimwood J."/>
            <person name="Hayes R.D."/>
            <person name="Graham S.W."/>
            <person name="Gunter L.E."/>
            <person name="McDaniel S.F."/>
            <person name="Hoernstein S.N.W."/>
            <person name="Larsson A."/>
            <person name="Li F.W."/>
            <person name="Perroud P.F."/>
            <person name="Phillips J."/>
            <person name="Ranjan P."/>
            <person name="Rokshar D.S."/>
            <person name="Rothfels C.J."/>
            <person name="Schneider L."/>
            <person name="Shu S."/>
            <person name="Stevenson D.W."/>
            <person name="Thummler F."/>
            <person name="Tillich M."/>
            <person name="Villarreal Aguilar J.C."/>
            <person name="Widiez T."/>
            <person name="Wong G.K."/>
            <person name="Wymore A."/>
            <person name="Zhang Y."/>
            <person name="Zimmer A.D."/>
            <person name="Quatrano R.S."/>
            <person name="Mayer K.F.X."/>
            <person name="Goodstein D."/>
            <person name="Casacuberta J.M."/>
            <person name="Vandepoele K."/>
            <person name="Reski R."/>
            <person name="Cuming A.C."/>
            <person name="Tuskan G.A."/>
            <person name="Maumus F."/>
            <person name="Salse J."/>
            <person name="Schmutz J."/>
            <person name="Rensing S.A."/>
        </authorList>
    </citation>
    <scope>NUCLEOTIDE SEQUENCE [LARGE SCALE GENOMIC DNA]</scope>
    <source>
        <strain evidence="3 4">cv. Gransden 2004</strain>
    </source>
</reference>
<dbReference type="InParanoid" id="A0A2K1IB96"/>
<reference evidence="3" key="3">
    <citation type="submission" date="2020-12" db="UniProtKB">
        <authorList>
            <consortium name="EnsemblPlants"/>
        </authorList>
    </citation>
    <scope>IDENTIFICATION</scope>
</reference>
<dbReference type="EnsemblPlants" id="Pp3c26_510V3.1">
    <property type="protein sequence ID" value="Pp3c26_510V3.1"/>
    <property type="gene ID" value="Pp3c26_510"/>
</dbReference>
<dbReference type="Proteomes" id="UP000006727">
    <property type="component" value="Chromosome 26"/>
</dbReference>
<organism evidence="2">
    <name type="scientific">Physcomitrium patens</name>
    <name type="common">Spreading-leaved earth moss</name>
    <name type="synonym">Physcomitrella patens</name>
    <dbReference type="NCBI Taxonomy" id="3218"/>
    <lineage>
        <taxon>Eukaryota</taxon>
        <taxon>Viridiplantae</taxon>
        <taxon>Streptophyta</taxon>
        <taxon>Embryophyta</taxon>
        <taxon>Bryophyta</taxon>
        <taxon>Bryophytina</taxon>
        <taxon>Bryopsida</taxon>
        <taxon>Funariidae</taxon>
        <taxon>Funariales</taxon>
        <taxon>Funariaceae</taxon>
        <taxon>Physcomitrium</taxon>
    </lineage>
</organism>
<dbReference type="EnsemblPlants" id="Pp3c26_510V3.2">
    <property type="protein sequence ID" value="Pp3c26_510V3.2"/>
    <property type="gene ID" value="Pp3c26_510"/>
</dbReference>
<dbReference type="Gramene" id="Pp3c26_510V3.2">
    <property type="protein sequence ID" value="Pp3c26_510V3.2"/>
    <property type="gene ID" value="Pp3c26_510"/>
</dbReference>
<dbReference type="Gramene" id="Pp3c26_510V3.1">
    <property type="protein sequence ID" value="Pp3c26_510V3.1"/>
    <property type="gene ID" value="Pp3c26_510"/>
</dbReference>
<protein>
    <submittedName>
        <fullName evidence="2 3">Uncharacterized protein</fullName>
    </submittedName>
</protein>